<proteinExistence type="predicted"/>
<name>A0A0A9CLR0_ARUDO</name>
<dbReference type="AlphaFoldDB" id="A0A0A9CLR0"/>
<organism evidence="1">
    <name type="scientific">Arundo donax</name>
    <name type="common">Giant reed</name>
    <name type="synonym">Donax arundinaceus</name>
    <dbReference type="NCBI Taxonomy" id="35708"/>
    <lineage>
        <taxon>Eukaryota</taxon>
        <taxon>Viridiplantae</taxon>
        <taxon>Streptophyta</taxon>
        <taxon>Embryophyta</taxon>
        <taxon>Tracheophyta</taxon>
        <taxon>Spermatophyta</taxon>
        <taxon>Magnoliopsida</taxon>
        <taxon>Liliopsida</taxon>
        <taxon>Poales</taxon>
        <taxon>Poaceae</taxon>
        <taxon>PACMAD clade</taxon>
        <taxon>Arundinoideae</taxon>
        <taxon>Arundineae</taxon>
        <taxon>Arundo</taxon>
    </lineage>
</organism>
<accession>A0A0A9CLR0</accession>
<dbReference type="EMBL" id="GBRH01223565">
    <property type="protein sequence ID" value="JAD74330.1"/>
    <property type="molecule type" value="Transcribed_RNA"/>
</dbReference>
<sequence length="52" mass="5510">MHRRAASLNSRALSLISPSPTTCSTLLLSSSFVMIPSALGDTARPVLHTLVM</sequence>
<reference evidence="1" key="1">
    <citation type="submission" date="2014-09" db="EMBL/GenBank/DDBJ databases">
        <authorList>
            <person name="Magalhaes I.L.F."/>
            <person name="Oliveira U."/>
            <person name="Santos F.R."/>
            <person name="Vidigal T.H.D.A."/>
            <person name="Brescovit A.D."/>
            <person name="Santos A.J."/>
        </authorList>
    </citation>
    <scope>NUCLEOTIDE SEQUENCE</scope>
    <source>
        <tissue evidence="1">Shoot tissue taken approximately 20 cm above the soil surface</tissue>
    </source>
</reference>
<protein>
    <submittedName>
        <fullName evidence="1">Uncharacterized protein</fullName>
    </submittedName>
</protein>
<reference evidence="1" key="2">
    <citation type="journal article" date="2015" name="Data Brief">
        <title>Shoot transcriptome of the giant reed, Arundo donax.</title>
        <authorList>
            <person name="Barrero R.A."/>
            <person name="Guerrero F.D."/>
            <person name="Moolhuijzen P."/>
            <person name="Goolsby J.A."/>
            <person name="Tidwell J."/>
            <person name="Bellgard S.E."/>
            <person name="Bellgard M.I."/>
        </authorList>
    </citation>
    <scope>NUCLEOTIDE SEQUENCE</scope>
    <source>
        <tissue evidence="1">Shoot tissue taken approximately 20 cm above the soil surface</tissue>
    </source>
</reference>
<evidence type="ECO:0000313" key="1">
    <source>
        <dbReference type="EMBL" id="JAD74330.1"/>
    </source>
</evidence>